<sequence>MDDILRTLDRAQTAWERDGKESSVALTAPTGAGKTVMAAAVIEALFYGSETFDFEPDEGAVVLWFSDDPNLNDQTRMRLMDASEKFTSSDLVTIEPPFAKAKLDPGKVYFLNTQKLSKSSKLTRGHVEDENQQVLPGTPDLQGYTIWETIANTIADEDLTLYLVLDEAHRGFNTKASTDKTTIVRRLVQGHAGYPAIPIVWGISATIERFESAMKEADESGHRREYPAVMVDPNRVQESGLVKDVVSLDIPNEAGNFDTTLVKLAAQKLAASTERWASYSNEQGLAVTVVPLLVLQTPNTPEPDEIGRALDTIAEVVPELYGGSVAHVLGDHARQHFGRWDVGWIEPQRVQETPEVRVLVAKDAISTGWDCPRAEVMVSFRPAKDTTHITQLLGRMVRSPLARRVPGDEALNAVECILPFFDRTTAGNVVRYLTGQLEEMPGTGTTKKILLDGRVLRDNPSIPESVWSVWSRLPTQTLPKRGARPVRRLVALAQSLAMDGVRPGALSDAEREMHLILDTYATRYSGLLDEQIDEVWRVDIQEISGTSESKKLTYREFSMRADDRAIRSAFEDAKKAFGADVAQSYVNHLAGADDDDDDGLRDAYVRASALSMIKEVREKVDQEATELVDSWFAQHRVAIKSLPDVRQQDYEDIRAMTTEPQRGELGQPRSRMEDYKVLEDDTEIDAPLVGRHLMSDEDGLFPLSSLNKWEQKVVNAELAEGAVGWYRNPPRSAVDSIGIAYRDGQGNWRTMHPDFVFFHDVGGEVKASIVDPHGTHLDDAVTKLKALAGFAQEFGDEFHRIEAVAQVGSKMKVLDMTKPAVREAVLHEDKRADAFYESDLAEEYSA</sequence>
<organism evidence="2 3">
    <name type="scientific">Mycolicibacterium aichiense</name>
    <dbReference type="NCBI Taxonomy" id="1799"/>
    <lineage>
        <taxon>Bacteria</taxon>
        <taxon>Bacillati</taxon>
        <taxon>Actinomycetota</taxon>
        <taxon>Actinomycetes</taxon>
        <taxon>Mycobacteriales</taxon>
        <taxon>Mycobacteriaceae</taxon>
        <taxon>Mycolicibacterium</taxon>
    </lineage>
</organism>
<dbReference type="KEGG" id="maic:MAIC_47580"/>
<dbReference type="GO" id="GO:0016787">
    <property type="term" value="F:hydrolase activity"/>
    <property type="evidence" value="ECO:0007669"/>
    <property type="project" value="InterPro"/>
</dbReference>
<reference evidence="2 3" key="1">
    <citation type="journal article" date="2019" name="Emerg. Microbes Infect.">
        <title>Comprehensive subspecies identification of 175 nontuberculous mycobacteria species based on 7547 genomic profiles.</title>
        <authorList>
            <person name="Matsumoto Y."/>
            <person name="Kinjo T."/>
            <person name="Motooka D."/>
            <person name="Nabeya D."/>
            <person name="Jung N."/>
            <person name="Uechi K."/>
            <person name="Horii T."/>
            <person name="Iida T."/>
            <person name="Fujita J."/>
            <person name="Nakamura S."/>
        </authorList>
    </citation>
    <scope>NUCLEOTIDE SEQUENCE [LARGE SCALE GENOMIC DNA]</scope>
    <source>
        <strain evidence="2 3">JCM 6376</strain>
    </source>
</reference>
<evidence type="ECO:0000313" key="3">
    <source>
        <dbReference type="Proteomes" id="UP000467327"/>
    </source>
</evidence>
<dbReference type="EMBL" id="AP022561">
    <property type="protein sequence ID" value="BBX09955.1"/>
    <property type="molecule type" value="Genomic_DNA"/>
</dbReference>
<feature type="domain" description="Helicase/UvrB N-terminal" evidence="1">
    <location>
        <begin position="16"/>
        <end position="175"/>
    </location>
</feature>
<dbReference type="AlphaFoldDB" id="A0AAD1HRK4"/>
<protein>
    <recommendedName>
        <fullName evidence="1">Helicase/UvrB N-terminal domain-containing protein</fullName>
    </recommendedName>
</protein>
<gene>
    <name evidence="2" type="ORF">MAIC_47580</name>
</gene>
<keyword evidence="3" id="KW-1185">Reference proteome</keyword>
<dbReference type="GO" id="GO:0005524">
    <property type="term" value="F:ATP binding"/>
    <property type="evidence" value="ECO:0007669"/>
    <property type="project" value="InterPro"/>
</dbReference>
<dbReference type="SUPFAM" id="SSF52540">
    <property type="entry name" value="P-loop containing nucleoside triphosphate hydrolases"/>
    <property type="match status" value="1"/>
</dbReference>
<dbReference type="InterPro" id="IPR006935">
    <property type="entry name" value="Helicase/UvrB_N"/>
</dbReference>
<dbReference type="Gene3D" id="3.40.50.300">
    <property type="entry name" value="P-loop containing nucleotide triphosphate hydrolases"/>
    <property type="match status" value="2"/>
</dbReference>
<evidence type="ECO:0000259" key="1">
    <source>
        <dbReference type="Pfam" id="PF04851"/>
    </source>
</evidence>
<dbReference type="Proteomes" id="UP000467327">
    <property type="component" value="Chromosome"/>
</dbReference>
<dbReference type="Pfam" id="PF04851">
    <property type="entry name" value="ResIII"/>
    <property type="match status" value="1"/>
</dbReference>
<dbReference type="InterPro" id="IPR027417">
    <property type="entry name" value="P-loop_NTPase"/>
</dbReference>
<evidence type="ECO:0000313" key="2">
    <source>
        <dbReference type="EMBL" id="BBX09955.1"/>
    </source>
</evidence>
<dbReference type="GO" id="GO:0003677">
    <property type="term" value="F:DNA binding"/>
    <property type="evidence" value="ECO:0007669"/>
    <property type="project" value="InterPro"/>
</dbReference>
<proteinExistence type="predicted"/>
<name>A0AAD1HRK4_9MYCO</name>
<dbReference type="CDD" id="cd18785">
    <property type="entry name" value="SF2_C"/>
    <property type="match status" value="1"/>
</dbReference>
<dbReference type="REBASE" id="372681">
    <property type="entry name" value="Mai6376ORF47590P"/>
</dbReference>
<accession>A0AAD1HRK4</accession>